<keyword evidence="5 6" id="KW-0505">Motor protein</keyword>
<name>A0A565B605_9BRAS</name>
<dbReference type="GO" id="GO:0007018">
    <property type="term" value="P:microtubule-based movement"/>
    <property type="evidence" value="ECO:0007669"/>
    <property type="project" value="InterPro"/>
</dbReference>
<reference evidence="10" key="1">
    <citation type="submission" date="2019-07" db="EMBL/GenBank/DDBJ databases">
        <authorList>
            <person name="Dittberner H."/>
        </authorList>
    </citation>
    <scope>NUCLEOTIDE SEQUENCE [LARGE SCALE GENOMIC DNA]</scope>
</reference>
<dbReference type="GO" id="GO:0140694">
    <property type="term" value="P:membraneless organelle assembly"/>
    <property type="evidence" value="ECO:0007669"/>
    <property type="project" value="UniProtKB-ARBA"/>
</dbReference>
<evidence type="ECO:0000256" key="5">
    <source>
        <dbReference type="ARBA" id="ARBA00023175"/>
    </source>
</evidence>
<dbReference type="GO" id="GO:0008017">
    <property type="term" value="F:microtubule binding"/>
    <property type="evidence" value="ECO:0007669"/>
    <property type="project" value="InterPro"/>
</dbReference>
<dbReference type="Pfam" id="PF00225">
    <property type="entry name" value="Kinesin"/>
    <property type="match status" value="1"/>
</dbReference>
<evidence type="ECO:0000256" key="2">
    <source>
        <dbReference type="ARBA" id="ARBA00022741"/>
    </source>
</evidence>
<dbReference type="GO" id="GO:0000278">
    <property type="term" value="P:mitotic cell cycle"/>
    <property type="evidence" value="ECO:0007669"/>
    <property type="project" value="UniProtKB-ARBA"/>
</dbReference>
<dbReference type="InterPro" id="IPR019821">
    <property type="entry name" value="Kinesin_motor_CS"/>
</dbReference>
<evidence type="ECO:0000259" key="9">
    <source>
        <dbReference type="PROSITE" id="PS50067"/>
    </source>
</evidence>
<feature type="domain" description="Kinesin motor" evidence="9">
    <location>
        <begin position="3"/>
        <end position="327"/>
    </location>
</feature>
<dbReference type="Gene3D" id="3.40.850.10">
    <property type="entry name" value="Kinesin motor domain"/>
    <property type="match status" value="1"/>
</dbReference>
<organism evidence="10 11">
    <name type="scientific">Arabis nemorensis</name>
    <dbReference type="NCBI Taxonomy" id="586526"/>
    <lineage>
        <taxon>Eukaryota</taxon>
        <taxon>Viridiplantae</taxon>
        <taxon>Streptophyta</taxon>
        <taxon>Embryophyta</taxon>
        <taxon>Tracheophyta</taxon>
        <taxon>Spermatophyta</taxon>
        <taxon>Magnoliopsida</taxon>
        <taxon>eudicotyledons</taxon>
        <taxon>Gunneridae</taxon>
        <taxon>Pentapetalae</taxon>
        <taxon>rosids</taxon>
        <taxon>malvids</taxon>
        <taxon>Brassicales</taxon>
        <taxon>Brassicaceae</taxon>
        <taxon>Arabideae</taxon>
        <taxon>Arabis</taxon>
    </lineage>
</organism>
<feature type="coiled-coil region" evidence="7">
    <location>
        <begin position="333"/>
        <end position="408"/>
    </location>
</feature>
<dbReference type="InterPro" id="IPR027640">
    <property type="entry name" value="Kinesin-like_fam"/>
</dbReference>
<feature type="binding site" evidence="6">
    <location>
        <begin position="79"/>
        <end position="86"/>
    </location>
    <ligand>
        <name>ATP</name>
        <dbReference type="ChEBI" id="CHEBI:30616"/>
    </ligand>
</feature>
<evidence type="ECO:0000256" key="1">
    <source>
        <dbReference type="ARBA" id="ARBA00007310"/>
    </source>
</evidence>
<keyword evidence="11" id="KW-1185">Reference proteome</keyword>
<feature type="coiled-coil region" evidence="7">
    <location>
        <begin position="769"/>
        <end position="803"/>
    </location>
</feature>
<dbReference type="GO" id="GO:0000226">
    <property type="term" value="P:microtubule cytoskeleton organization"/>
    <property type="evidence" value="ECO:0007669"/>
    <property type="project" value="UniProtKB-ARBA"/>
</dbReference>
<dbReference type="GO" id="GO:0033044">
    <property type="term" value="P:regulation of chromosome organization"/>
    <property type="evidence" value="ECO:0007669"/>
    <property type="project" value="UniProtKB-ARBA"/>
</dbReference>
<proteinExistence type="inferred from homology"/>
<evidence type="ECO:0000313" key="11">
    <source>
        <dbReference type="Proteomes" id="UP000489600"/>
    </source>
</evidence>
<feature type="coiled-coil region" evidence="7">
    <location>
        <begin position="827"/>
        <end position="889"/>
    </location>
</feature>
<gene>
    <name evidence="10" type="ORF">ANE_LOCUS7526</name>
</gene>
<dbReference type="EMBL" id="CABITT030000003">
    <property type="protein sequence ID" value="VVA97081.1"/>
    <property type="molecule type" value="Genomic_DNA"/>
</dbReference>
<dbReference type="SMART" id="SM00129">
    <property type="entry name" value="KISc"/>
    <property type="match status" value="1"/>
</dbReference>
<evidence type="ECO:0000256" key="3">
    <source>
        <dbReference type="ARBA" id="ARBA00022840"/>
    </source>
</evidence>
<sequence>MDRIHVSVRARPLSSEDAKTSPWKISSDSIFMPNHPSPAFEFDRIFREDCKTVQVYEARTKEIVAAAVRGFNGTVFAYGQTNSGKTHTMRGSSTEPGVIPLAVHDLFDTIYQDASREFLLRMSYLEIYNEDINDLLAPEHRKLQIHENLDKGIFVAGLREEIVASPQQVLEMMEFGESHRHIGETNMNLYSSRSHTIFRMIIESRQKTQDEGVGNACDAVRVSVLNLVDLAGSERAAKTGAEGVRLKEGAHINKSLMTLGTVIKKLSEGVENQGGHVPYRDSKLTRILQPALGGNANTAIICNITLAPIHADETKSSLQFASRALRVTNCAHVNEILTDAALLKRQKKEIEELRSKLKTSHSDHSEEEILNLRNTLLKSELERERIALELEEEKKAQAQREKVLEEQAKKIKNLSSMVLLSNRDEKREQDNYKKGKRRDTWCTSKVSRDSTVEVEPNVLSRGSSLKSARSERETGPLLPFSELVENEPLYNFSEHNEDNINETLEESALPDPGALVHVTSRKKPSIRQKSLVVVENESDRIQREYEDLLLHYETERIINEIQIECLKEKLGEDGSSGEAKCKHLSCQVAENVHWDENGVNLRDPEAILLIKQLQEKINMLEMENSSSKQNLDDLVTIATEQNICDREKFAEIQEEIHAAREEAQVAREQLVSKESEVIHVLNENFNSLVNIATEVEVLSSEFQKSKASVETISLVMDEGLQDFAFFSPLIYDFSLFMRQSFEKHASLISSYQNVQSCLKQKVLDIENEKLLLQEQCAGLQSQIEELKQEAQKHETSLMMLSEHHESERSDLLSHIECLEKDIASLSSSSLAKEKENLRKDFEKMKTKLKDTESKLKNSMQDKTKLEAEKASAERELKRLHSQKALLERDISKQESFAGKRRDSLIVERSANLSLQENFNKLEVLAFEMETTIASLEEELAAERGEKEEALCRNEGLDSEITALTEKLEHSNAQLEYLQKDVMELKTRLEGSSSDQQQLETNVKELLEEKEELAMHLANSLLEMEEEKAIWSSKEKALTEAMEEKIRLYNIQIESLSKEMSEAKKELESCRLECVTLADKLRCCEENVKQEIECSMEKSLEVDRLGDELRSALAMRKQSQGVLESDIDTLKSELQHACEMSDTLQRELNNVTSERHCLLARIEELSKELASSNRLQIVDAKFPSEELTRRISSQEANPCKDAAADNKENAKLKMRLRGTQARLDAICLRHKQSVKESEVMNRKFEEASAKLKEKLASKALEVLDLKKQLSAFSRTM</sequence>
<dbReference type="FunFam" id="3.40.850.10:FF:000026">
    <property type="entry name" value="Centromere-associated protein E"/>
    <property type="match status" value="1"/>
</dbReference>
<keyword evidence="3 6" id="KW-0067">ATP-binding</keyword>
<dbReference type="PANTHER" id="PTHR47968:SF75">
    <property type="entry name" value="CENTROMERE-ASSOCIATED PROTEIN E"/>
    <property type="match status" value="1"/>
</dbReference>
<dbReference type="InterPro" id="IPR001752">
    <property type="entry name" value="Kinesin_motor_dom"/>
</dbReference>
<evidence type="ECO:0000256" key="7">
    <source>
        <dbReference type="SAM" id="Coils"/>
    </source>
</evidence>
<feature type="region of interest" description="Disordered" evidence="8">
    <location>
        <begin position="452"/>
        <end position="473"/>
    </location>
</feature>
<feature type="coiled-coil region" evidence="7">
    <location>
        <begin position="1126"/>
        <end position="1167"/>
    </location>
</feature>
<evidence type="ECO:0000256" key="6">
    <source>
        <dbReference type="PROSITE-ProRule" id="PRU00283"/>
    </source>
</evidence>
<dbReference type="AlphaFoldDB" id="A0A565B605"/>
<comment type="similarity">
    <text evidence="1">Belongs to the TRAFAC class myosin-kinesin ATPase superfamily. Kinesin family. KIN-7 subfamily.</text>
</comment>
<comment type="caution">
    <text evidence="10">The sequence shown here is derived from an EMBL/GenBank/DDBJ whole genome shotgun (WGS) entry which is preliminary data.</text>
</comment>
<keyword evidence="2 6" id="KW-0547">Nucleotide-binding</keyword>
<dbReference type="GO" id="GO:0008608">
    <property type="term" value="P:attachment of spindle microtubules to kinetochore"/>
    <property type="evidence" value="ECO:0007669"/>
    <property type="project" value="UniProtKB-ARBA"/>
</dbReference>
<dbReference type="OrthoDB" id="3176171at2759"/>
<dbReference type="GO" id="GO:0042327">
    <property type="term" value="P:positive regulation of phosphorylation"/>
    <property type="evidence" value="ECO:0007669"/>
    <property type="project" value="UniProtKB-ARBA"/>
</dbReference>
<dbReference type="InterPro" id="IPR027417">
    <property type="entry name" value="P-loop_NTPase"/>
</dbReference>
<feature type="coiled-coil region" evidence="7">
    <location>
        <begin position="610"/>
        <end position="676"/>
    </location>
</feature>
<dbReference type="PROSITE" id="PS50067">
    <property type="entry name" value="KINESIN_MOTOR_2"/>
    <property type="match status" value="1"/>
</dbReference>
<evidence type="ECO:0000256" key="4">
    <source>
        <dbReference type="ARBA" id="ARBA00023054"/>
    </source>
</evidence>
<evidence type="ECO:0000313" key="10">
    <source>
        <dbReference type="EMBL" id="VVA97081.1"/>
    </source>
</evidence>
<dbReference type="GO" id="GO:0005524">
    <property type="term" value="F:ATP binding"/>
    <property type="evidence" value="ECO:0007669"/>
    <property type="project" value="UniProtKB-UniRule"/>
</dbReference>
<dbReference type="InterPro" id="IPR036961">
    <property type="entry name" value="Kinesin_motor_dom_sf"/>
</dbReference>
<keyword evidence="4 7" id="KW-0175">Coiled coil</keyword>
<dbReference type="PRINTS" id="PR00380">
    <property type="entry name" value="KINESINHEAVY"/>
</dbReference>
<feature type="coiled-coil region" evidence="7">
    <location>
        <begin position="918"/>
        <end position="1079"/>
    </location>
</feature>
<dbReference type="GO" id="GO:0043515">
    <property type="term" value="F:kinetochore binding"/>
    <property type="evidence" value="ECO:0007669"/>
    <property type="project" value="UniProtKB-ARBA"/>
</dbReference>
<dbReference type="Proteomes" id="UP000489600">
    <property type="component" value="Unassembled WGS sequence"/>
</dbReference>
<dbReference type="PROSITE" id="PS00411">
    <property type="entry name" value="KINESIN_MOTOR_1"/>
    <property type="match status" value="1"/>
</dbReference>
<protein>
    <recommendedName>
        <fullName evidence="9">Kinesin motor domain-containing protein</fullName>
    </recommendedName>
</protein>
<dbReference type="GO" id="GO:1901987">
    <property type="term" value="P:regulation of cell cycle phase transition"/>
    <property type="evidence" value="ECO:0007669"/>
    <property type="project" value="UniProtKB-ARBA"/>
</dbReference>
<dbReference type="CDD" id="cd01374">
    <property type="entry name" value="KISc_CENP_E"/>
    <property type="match status" value="1"/>
</dbReference>
<dbReference type="SUPFAM" id="SSF52540">
    <property type="entry name" value="P-loop containing nucleoside triphosphate hydrolases"/>
    <property type="match status" value="1"/>
</dbReference>
<accession>A0A565B605</accession>
<dbReference type="GO" id="GO:0000779">
    <property type="term" value="C:condensed chromosome, centromeric region"/>
    <property type="evidence" value="ECO:0007669"/>
    <property type="project" value="UniProtKB-ARBA"/>
</dbReference>
<dbReference type="PANTHER" id="PTHR47968">
    <property type="entry name" value="CENTROMERE PROTEIN E"/>
    <property type="match status" value="1"/>
</dbReference>
<evidence type="ECO:0000256" key="8">
    <source>
        <dbReference type="SAM" id="MobiDB-lite"/>
    </source>
</evidence>
<dbReference type="GO" id="GO:0003777">
    <property type="term" value="F:microtubule motor activity"/>
    <property type="evidence" value="ECO:0007669"/>
    <property type="project" value="InterPro"/>
</dbReference>